<feature type="compositionally biased region" description="Acidic residues" evidence="1">
    <location>
        <begin position="273"/>
        <end position="286"/>
    </location>
</feature>
<feature type="region of interest" description="Disordered" evidence="1">
    <location>
        <begin position="331"/>
        <end position="372"/>
    </location>
</feature>
<sequence>VQTDAASLGDKEALRELLPLKSDLSFPYAGGLLDVIEQYPEGQYGFTIRVDTGGVDTVVKVMTPAKTPEETHMAESAFWHEMDVYCELRSLWGTHVPWYLYGGRHIFNDLIVATTYAGKSLDSSTVSEDVREKAWAALMAVHAVRGEGEFAEDTLTMESSFPTESKQTAVRRASKKFMFEKRDKLDWDFVASINAVVLGSEPGESSTFEIAQGDEDQGAGAAEDSSWTPTGIDVTENDALSSISDDDNNDDDDDDNDDKDPHQGYVALSDSLSDSENENGDDDDENNFYSDNVGITSDDRDLASVALQSLEAEYAYTINARPMAELEAELNLPPPDEKDREQAAQVDGALEKDKQSDTLSAAASQPTPFAAQPLDAEVVDKIKELTRGFNLKLNTGGEGTKPTRA</sequence>
<accession>A0A2R5GVC7</accession>
<dbReference type="InParanoid" id="A0A2R5GVC7"/>
<dbReference type="EMBL" id="BEYU01000185">
    <property type="protein sequence ID" value="GBG34279.1"/>
    <property type="molecule type" value="Genomic_DNA"/>
</dbReference>
<feature type="compositionally biased region" description="Polar residues" evidence="1">
    <location>
        <begin position="357"/>
        <end position="367"/>
    </location>
</feature>
<organism evidence="2 3">
    <name type="scientific">Hondaea fermentalgiana</name>
    <dbReference type="NCBI Taxonomy" id="2315210"/>
    <lineage>
        <taxon>Eukaryota</taxon>
        <taxon>Sar</taxon>
        <taxon>Stramenopiles</taxon>
        <taxon>Bigyra</taxon>
        <taxon>Labyrinthulomycetes</taxon>
        <taxon>Thraustochytrida</taxon>
        <taxon>Thraustochytriidae</taxon>
        <taxon>Hondaea</taxon>
    </lineage>
</organism>
<feature type="region of interest" description="Disordered" evidence="1">
    <location>
        <begin position="215"/>
        <end position="296"/>
    </location>
</feature>
<evidence type="ECO:0000313" key="3">
    <source>
        <dbReference type="Proteomes" id="UP000241890"/>
    </source>
</evidence>
<evidence type="ECO:0000256" key="1">
    <source>
        <dbReference type="SAM" id="MobiDB-lite"/>
    </source>
</evidence>
<protein>
    <submittedName>
        <fullName evidence="2">Uncharacterized protein</fullName>
    </submittedName>
</protein>
<dbReference type="AlphaFoldDB" id="A0A2R5GVC7"/>
<keyword evidence="3" id="KW-1185">Reference proteome</keyword>
<comment type="caution">
    <text evidence="2">The sequence shown here is derived from an EMBL/GenBank/DDBJ whole genome shotgun (WGS) entry which is preliminary data.</text>
</comment>
<feature type="non-terminal residue" evidence="2">
    <location>
        <position position="1"/>
    </location>
</feature>
<reference evidence="2 3" key="1">
    <citation type="submission" date="2017-12" db="EMBL/GenBank/DDBJ databases">
        <title>Sequencing, de novo assembly and annotation of complete genome of a new Thraustochytrid species, strain FCC1311.</title>
        <authorList>
            <person name="Sedici K."/>
            <person name="Godart F."/>
            <person name="Aiese Cigliano R."/>
            <person name="Sanseverino W."/>
            <person name="Barakat M."/>
            <person name="Ortet P."/>
            <person name="Marechal E."/>
            <person name="Cagnac O."/>
            <person name="Amato A."/>
        </authorList>
    </citation>
    <scope>NUCLEOTIDE SEQUENCE [LARGE SCALE GENOMIC DNA]</scope>
</reference>
<feature type="compositionally biased region" description="Acidic residues" evidence="1">
    <location>
        <begin position="244"/>
        <end position="258"/>
    </location>
</feature>
<gene>
    <name evidence="2" type="ORF">FCC1311_105022</name>
</gene>
<name>A0A2R5GVC7_9STRA</name>
<evidence type="ECO:0000313" key="2">
    <source>
        <dbReference type="EMBL" id="GBG34279.1"/>
    </source>
</evidence>
<proteinExistence type="predicted"/>
<dbReference type="Proteomes" id="UP000241890">
    <property type="component" value="Unassembled WGS sequence"/>
</dbReference>